<feature type="region of interest" description="Disordered" evidence="1">
    <location>
        <begin position="135"/>
        <end position="158"/>
    </location>
</feature>
<name>A0A0X8HTA5_9SACH</name>
<dbReference type="Proteomes" id="UP000243052">
    <property type="component" value="Chromosome v"/>
</dbReference>
<dbReference type="AlphaFoldDB" id="A0A0X8HTA5"/>
<dbReference type="STRING" id="45286.A0A0X8HTA5"/>
<dbReference type="EMBL" id="CP014245">
    <property type="protein sequence ID" value="AMD21035.1"/>
    <property type="molecule type" value="Genomic_DNA"/>
</dbReference>
<feature type="region of interest" description="Disordered" evidence="1">
    <location>
        <begin position="170"/>
        <end position="234"/>
    </location>
</feature>
<proteinExistence type="predicted"/>
<accession>A0A0X8HTA5</accession>
<protein>
    <submittedName>
        <fullName evidence="2">HEL246Cp</fullName>
    </submittedName>
</protein>
<sequence>MAELRQLLTQINDSLGSTSSALTKLSDLNTAEEPDGPIHELKSRLGAESTVDKISLLSLKNASMLAYVDSLLSIVGEKLVSFDNATCEKGRARSVEHRVCLERGVRPLEKKLSYQIDKLTRAYNKFDKEYKDAQVRANEASETATGSEGDEADSEEEDELMFRPNVAGMVTGNTAAGNRSKGSAPAADTAAEGADNNGIYKPPKISAMRPPQHSHHFEDKFNAHEHKDKSRRSRMQAMEEYIRENADQPEWEASIGANIVDHGRSGVKSMRDTEREREIQQFEEDNFTRVNAIGNKAEKRKAKQRKRAAMANMISGEDFSIFNSKRQLEDSTSRRANKKPRSTWDRAKKRM</sequence>
<feature type="compositionally biased region" description="Basic and acidic residues" evidence="1">
    <location>
        <begin position="215"/>
        <end position="228"/>
    </location>
</feature>
<feature type="compositionally biased region" description="Basic and acidic residues" evidence="1">
    <location>
        <begin position="342"/>
        <end position="351"/>
    </location>
</feature>
<keyword evidence="3" id="KW-1185">Reference proteome</keyword>
<gene>
    <name evidence="2" type="ORF">AW171_hschr52968</name>
</gene>
<evidence type="ECO:0000256" key="1">
    <source>
        <dbReference type="SAM" id="MobiDB-lite"/>
    </source>
</evidence>
<dbReference type="PANTHER" id="PTHR13237:SF9">
    <property type="entry name" value="NEUROGUIDIN"/>
    <property type="match status" value="1"/>
</dbReference>
<feature type="compositionally biased region" description="Polar residues" evidence="1">
    <location>
        <begin position="171"/>
        <end position="181"/>
    </location>
</feature>
<feature type="compositionally biased region" description="Acidic residues" evidence="1">
    <location>
        <begin position="148"/>
        <end position="158"/>
    </location>
</feature>
<dbReference type="GO" id="GO:0032040">
    <property type="term" value="C:small-subunit processome"/>
    <property type="evidence" value="ECO:0007669"/>
    <property type="project" value="TreeGrafter"/>
</dbReference>
<evidence type="ECO:0000313" key="3">
    <source>
        <dbReference type="Proteomes" id="UP000243052"/>
    </source>
</evidence>
<evidence type="ECO:0000313" key="2">
    <source>
        <dbReference type="EMBL" id="AMD21035.1"/>
    </source>
</evidence>
<dbReference type="GO" id="GO:0000462">
    <property type="term" value="P:maturation of SSU-rRNA from tricistronic rRNA transcript (SSU-rRNA, 5.8S rRNA, LSU-rRNA)"/>
    <property type="evidence" value="ECO:0007669"/>
    <property type="project" value="TreeGrafter"/>
</dbReference>
<dbReference type="RefSeq" id="XP_017988031.1">
    <property type="nucleotide sequence ID" value="XM_018132688.1"/>
</dbReference>
<feature type="region of interest" description="Disordered" evidence="1">
    <location>
        <begin position="323"/>
        <end position="351"/>
    </location>
</feature>
<dbReference type="GeneID" id="28724311"/>
<reference evidence="2 3" key="1">
    <citation type="submission" date="2016-01" db="EMBL/GenBank/DDBJ databases">
        <title>Genome sequence of the yeast Holleya sinecauda.</title>
        <authorList>
            <person name="Dietrich F.S."/>
        </authorList>
    </citation>
    <scope>NUCLEOTIDE SEQUENCE [LARGE SCALE GENOMIC DNA]</scope>
    <source>
        <strain evidence="2 3">ATCC 58844</strain>
    </source>
</reference>
<organism evidence="2 3">
    <name type="scientific">Eremothecium sinecaudum</name>
    <dbReference type="NCBI Taxonomy" id="45286"/>
    <lineage>
        <taxon>Eukaryota</taxon>
        <taxon>Fungi</taxon>
        <taxon>Dikarya</taxon>
        <taxon>Ascomycota</taxon>
        <taxon>Saccharomycotina</taxon>
        <taxon>Saccharomycetes</taxon>
        <taxon>Saccharomycetales</taxon>
        <taxon>Saccharomycetaceae</taxon>
        <taxon>Eremothecium</taxon>
    </lineage>
</organism>
<feature type="compositionally biased region" description="Low complexity" evidence="1">
    <location>
        <begin position="184"/>
        <end position="194"/>
    </location>
</feature>
<dbReference type="OrthoDB" id="203440at2759"/>
<dbReference type="PANTHER" id="PTHR13237">
    <property type="entry name" value="SOMETHING ABOUT SILENCING PROTEIN 10-RELATED"/>
    <property type="match status" value="1"/>
</dbReference>